<dbReference type="AlphaFoldDB" id="A0A5B7ZPW5"/>
<name>A0A5B7ZPW5_9GAMM</name>
<dbReference type="InterPro" id="IPR037523">
    <property type="entry name" value="VOC_core"/>
</dbReference>
<reference evidence="2 3" key="1">
    <citation type="submission" date="2019-06" db="EMBL/GenBank/DDBJ databases">
        <title>Thermomonas aquatica sp. nov., isolated from an industrial wastewater treatment plant.</title>
        <authorList>
            <person name="Jeon J.H."/>
            <person name="Park D.-S."/>
        </authorList>
    </citation>
    <scope>NUCLEOTIDE SEQUENCE [LARGE SCALE GENOMIC DNA]</scope>
    <source>
        <strain evidence="2 3">SY21</strain>
    </source>
</reference>
<evidence type="ECO:0000313" key="3">
    <source>
        <dbReference type="Proteomes" id="UP000308149"/>
    </source>
</evidence>
<dbReference type="PANTHER" id="PTHR33993:SF5">
    <property type="entry name" value="GLYOXALASE"/>
    <property type="match status" value="1"/>
</dbReference>
<dbReference type="PROSITE" id="PS51819">
    <property type="entry name" value="VOC"/>
    <property type="match status" value="1"/>
</dbReference>
<dbReference type="InterPro" id="IPR052164">
    <property type="entry name" value="Anthracycline_SecMetBiosynth"/>
</dbReference>
<evidence type="ECO:0000313" key="2">
    <source>
        <dbReference type="EMBL" id="QDA56799.1"/>
    </source>
</evidence>
<dbReference type="Gene3D" id="3.10.180.10">
    <property type="entry name" value="2,3-Dihydroxybiphenyl 1,2-Dioxygenase, domain 1"/>
    <property type="match status" value="1"/>
</dbReference>
<dbReference type="OrthoDB" id="9799428at2"/>
<dbReference type="KEGG" id="thes:FHQ07_05440"/>
<dbReference type="PANTHER" id="PTHR33993">
    <property type="entry name" value="GLYOXALASE-RELATED"/>
    <property type="match status" value="1"/>
</dbReference>
<dbReference type="InterPro" id="IPR004360">
    <property type="entry name" value="Glyas_Fos-R_dOase_dom"/>
</dbReference>
<protein>
    <submittedName>
        <fullName evidence="2">VOC family protein</fullName>
    </submittedName>
</protein>
<dbReference type="InterPro" id="IPR029068">
    <property type="entry name" value="Glyas_Bleomycin-R_OHBP_Dase"/>
</dbReference>
<gene>
    <name evidence="2" type="ORF">FHQ07_05440</name>
</gene>
<keyword evidence="3" id="KW-1185">Reference proteome</keyword>
<dbReference type="Pfam" id="PF00903">
    <property type="entry name" value="Glyoxalase"/>
    <property type="match status" value="1"/>
</dbReference>
<accession>A0A5B7ZPW5</accession>
<feature type="domain" description="VOC" evidence="1">
    <location>
        <begin position="6"/>
        <end position="124"/>
    </location>
</feature>
<sequence length="134" mass="14836">MAKVTGIGGVFLKCRGDSAALAAWYQQHLGLPLETWGGAILRWPDDKAEDKGLTVWSLADKDSQWFSPSESAFMINYRVDDLDELLAQLQADGVAVVAGPESHENGKFAWIMDPDGNKVELWEPMLWDEKNKGA</sequence>
<evidence type="ECO:0000259" key="1">
    <source>
        <dbReference type="PROSITE" id="PS51819"/>
    </source>
</evidence>
<dbReference type="EMBL" id="CP040871">
    <property type="protein sequence ID" value="QDA56799.1"/>
    <property type="molecule type" value="Genomic_DNA"/>
</dbReference>
<dbReference type="Proteomes" id="UP000308149">
    <property type="component" value="Chromosome"/>
</dbReference>
<dbReference type="RefSeq" id="WP_139715851.1">
    <property type="nucleotide sequence ID" value="NZ_CP040871.1"/>
</dbReference>
<organism evidence="2 3">
    <name type="scientific">Thermomonas aquatica</name>
    <dbReference type="NCBI Taxonomy" id="2202149"/>
    <lineage>
        <taxon>Bacteria</taxon>
        <taxon>Pseudomonadati</taxon>
        <taxon>Pseudomonadota</taxon>
        <taxon>Gammaproteobacteria</taxon>
        <taxon>Lysobacterales</taxon>
        <taxon>Lysobacteraceae</taxon>
        <taxon>Thermomonas</taxon>
    </lineage>
</organism>
<dbReference type="SUPFAM" id="SSF54593">
    <property type="entry name" value="Glyoxalase/Bleomycin resistance protein/Dihydroxybiphenyl dioxygenase"/>
    <property type="match status" value="1"/>
</dbReference>
<proteinExistence type="predicted"/>